<organism evidence="1 2">
    <name type="scientific">Legionella bozemanae</name>
    <name type="common">Fluoribacter bozemanae</name>
    <dbReference type="NCBI Taxonomy" id="447"/>
    <lineage>
        <taxon>Bacteria</taxon>
        <taxon>Pseudomonadati</taxon>
        <taxon>Pseudomonadota</taxon>
        <taxon>Gammaproteobacteria</taxon>
        <taxon>Legionellales</taxon>
        <taxon>Legionellaceae</taxon>
        <taxon>Legionella</taxon>
    </lineage>
</organism>
<dbReference type="Proteomes" id="UP000054695">
    <property type="component" value="Unassembled WGS sequence"/>
</dbReference>
<comment type="caution">
    <text evidence="1">The sequence shown here is derived from an EMBL/GenBank/DDBJ whole genome shotgun (WGS) entry which is preliminary data.</text>
</comment>
<evidence type="ECO:0000313" key="1">
    <source>
        <dbReference type="EMBL" id="KTC69524.1"/>
    </source>
</evidence>
<evidence type="ECO:0008006" key="3">
    <source>
        <dbReference type="Google" id="ProtNLM"/>
    </source>
</evidence>
<feature type="non-terminal residue" evidence="1">
    <location>
        <position position="1"/>
    </location>
</feature>
<reference evidence="1 2" key="1">
    <citation type="submission" date="2015-11" db="EMBL/GenBank/DDBJ databases">
        <title>Genomic analysis of 38 Legionella species identifies large and diverse effector repertoires.</title>
        <authorList>
            <person name="Burstein D."/>
            <person name="Amaro F."/>
            <person name="Zusman T."/>
            <person name="Lifshitz Z."/>
            <person name="Cohen O."/>
            <person name="Gilbert J.A."/>
            <person name="Pupko T."/>
            <person name="Shuman H.A."/>
            <person name="Segal G."/>
        </authorList>
    </citation>
    <scope>NUCLEOTIDE SEQUENCE [LARGE SCALE GENOMIC DNA]</scope>
    <source>
        <strain evidence="1 2">WIGA</strain>
    </source>
</reference>
<gene>
    <name evidence="1" type="ORF">Lboz_3233</name>
</gene>
<keyword evidence="2" id="KW-1185">Reference proteome</keyword>
<name>A0A0W0REK4_LEGBO</name>
<protein>
    <recommendedName>
        <fullName evidence="3">ISAs1 family transposase</fullName>
    </recommendedName>
</protein>
<dbReference type="EMBL" id="LNXU01000046">
    <property type="protein sequence ID" value="KTC69524.1"/>
    <property type="molecule type" value="Genomic_DNA"/>
</dbReference>
<evidence type="ECO:0000313" key="2">
    <source>
        <dbReference type="Proteomes" id="UP000054695"/>
    </source>
</evidence>
<dbReference type="AlphaFoldDB" id="A0A0W0REK4"/>
<proteinExistence type="predicted"/>
<accession>A0A0W0REK4</accession>
<dbReference type="PATRIC" id="fig|447.4.peg.3454"/>
<sequence length="51" mass="5719">AHVGHSAHNLAIIRRIALNLLKKESSHKNGVACRRKTAGWYHAYLLKILTS</sequence>